<evidence type="ECO:0000256" key="6">
    <source>
        <dbReference type="ARBA" id="ARBA00022723"/>
    </source>
</evidence>
<dbReference type="NCBIfam" id="NF004281">
    <property type="entry name" value="PRK05690.1"/>
    <property type="match status" value="1"/>
</dbReference>
<dbReference type="Gene3D" id="3.40.250.10">
    <property type="entry name" value="Rhodanese-like domain"/>
    <property type="match status" value="1"/>
</dbReference>
<organism evidence="14 15">
    <name type="scientific">Exidia glandulosa HHB12029</name>
    <dbReference type="NCBI Taxonomy" id="1314781"/>
    <lineage>
        <taxon>Eukaryota</taxon>
        <taxon>Fungi</taxon>
        <taxon>Dikarya</taxon>
        <taxon>Basidiomycota</taxon>
        <taxon>Agaricomycotina</taxon>
        <taxon>Agaricomycetes</taxon>
        <taxon>Auriculariales</taxon>
        <taxon>Exidiaceae</taxon>
        <taxon>Exidia</taxon>
    </lineage>
</organism>
<dbReference type="Pfam" id="PF00899">
    <property type="entry name" value="ThiF"/>
    <property type="match status" value="1"/>
</dbReference>
<dbReference type="SMART" id="SM00450">
    <property type="entry name" value="RHOD"/>
    <property type="match status" value="1"/>
</dbReference>
<dbReference type="PANTHER" id="PTHR10953">
    <property type="entry name" value="UBIQUITIN-ACTIVATING ENZYME E1"/>
    <property type="match status" value="1"/>
</dbReference>
<comment type="pathway">
    <text evidence="12">tRNA modification; 5-methoxycarbonylmethyl-2-thiouridine-tRNA biosynthesis.</text>
</comment>
<dbReference type="AlphaFoldDB" id="A0A165Q0W3"/>
<dbReference type="PROSITE" id="PS50206">
    <property type="entry name" value="RHODANESE_3"/>
    <property type="match status" value="1"/>
</dbReference>
<feature type="binding site" evidence="12">
    <location>
        <position position="62"/>
    </location>
    <ligand>
        <name>ATP</name>
        <dbReference type="ChEBI" id="CHEBI:30616"/>
    </ligand>
</feature>
<keyword evidence="4 12" id="KW-0819">tRNA processing</keyword>
<feature type="binding site" evidence="12">
    <location>
        <position position="249"/>
    </location>
    <ligand>
        <name>Zn(2+)</name>
        <dbReference type="ChEBI" id="CHEBI:29105"/>
    </ligand>
</feature>
<keyword evidence="11 12" id="KW-0511">Multifunctional enzyme</keyword>
<comment type="subcellular location">
    <subcellularLocation>
        <location evidence="1">Cytoplasm</location>
        <location evidence="1">Cytosol</location>
    </subcellularLocation>
</comment>
<feature type="active site" description="Glycyl thioester intermediate; for adenylyltransferase activity" evidence="12">
    <location>
        <position position="191"/>
    </location>
</feature>
<keyword evidence="10 12" id="KW-0067">ATP-binding</keyword>
<feature type="binding site" evidence="12">
    <location>
        <position position="88"/>
    </location>
    <ligand>
        <name>ATP</name>
        <dbReference type="ChEBI" id="CHEBI:30616"/>
    </ligand>
</feature>
<reference evidence="14 15" key="1">
    <citation type="journal article" date="2016" name="Mol. Biol. Evol.">
        <title>Comparative Genomics of Early-Diverging Mushroom-Forming Fungi Provides Insights into the Origins of Lignocellulose Decay Capabilities.</title>
        <authorList>
            <person name="Nagy L.G."/>
            <person name="Riley R."/>
            <person name="Tritt A."/>
            <person name="Adam C."/>
            <person name="Daum C."/>
            <person name="Floudas D."/>
            <person name="Sun H."/>
            <person name="Yadav J.S."/>
            <person name="Pangilinan J."/>
            <person name="Larsson K.H."/>
            <person name="Matsuura K."/>
            <person name="Barry K."/>
            <person name="Labutti K."/>
            <person name="Kuo R."/>
            <person name="Ohm R.A."/>
            <person name="Bhattacharya S.S."/>
            <person name="Shirouzu T."/>
            <person name="Yoshinaga Y."/>
            <person name="Martin F.M."/>
            <person name="Grigoriev I.V."/>
            <person name="Hibbett D.S."/>
        </authorList>
    </citation>
    <scope>NUCLEOTIDE SEQUENCE [LARGE SCALE GENOMIC DNA]</scope>
    <source>
        <strain evidence="14 15">HHB12029</strain>
    </source>
</reference>
<dbReference type="GO" id="GO:0046872">
    <property type="term" value="F:metal ion binding"/>
    <property type="evidence" value="ECO:0007669"/>
    <property type="project" value="UniProtKB-KW"/>
</dbReference>
<evidence type="ECO:0000256" key="2">
    <source>
        <dbReference type="ARBA" id="ARBA00022490"/>
    </source>
</evidence>
<evidence type="ECO:0000256" key="12">
    <source>
        <dbReference type="HAMAP-Rule" id="MF_03049"/>
    </source>
</evidence>
<evidence type="ECO:0000313" key="14">
    <source>
        <dbReference type="EMBL" id="KZW02931.1"/>
    </source>
</evidence>
<evidence type="ECO:0000313" key="15">
    <source>
        <dbReference type="Proteomes" id="UP000077266"/>
    </source>
</evidence>
<dbReference type="GO" id="GO:0005524">
    <property type="term" value="F:ATP binding"/>
    <property type="evidence" value="ECO:0007669"/>
    <property type="project" value="UniProtKB-KW"/>
</dbReference>
<dbReference type="GO" id="GO:0070566">
    <property type="term" value="F:adenylyltransferase activity"/>
    <property type="evidence" value="ECO:0007669"/>
    <property type="project" value="InterPro"/>
</dbReference>
<keyword evidence="2 12" id="KW-0963">Cytoplasm</keyword>
<dbReference type="InParanoid" id="A0A165Q0W3"/>
<feature type="binding site" evidence="12">
    <location>
        <begin position="69"/>
        <end position="73"/>
    </location>
    <ligand>
        <name>ATP</name>
        <dbReference type="ChEBI" id="CHEBI:30616"/>
    </ligand>
</feature>
<gene>
    <name evidence="12" type="primary">UBA4</name>
    <name evidence="14" type="ORF">EXIGLDRAFT_829051</name>
</gene>
<dbReference type="InterPro" id="IPR036873">
    <property type="entry name" value="Rhodanese-like_dom_sf"/>
</dbReference>
<dbReference type="Gene3D" id="3.40.50.720">
    <property type="entry name" value="NAD(P)-binding Rossmann-like Domain"/>
    <property type="match status" value="1"/>
</dbReference>
<name>A0A165Q0W3_EXIGL</name>
<keyword evidence="9 12" id="KW-0862">Zinc</keyword>
<dbReference type="EMBL" id="KV425886">
    <property type="protein sequence ID" value="KZW02931.1"/>
    <property type="molecule type" value="Genomic_DNA"/>
</dbReference>
<keyword evidence="5" id="KW-0548">Nucleotidyltransferase</keyword>
<dbReference type="GO" id="GO:0032447">
    <property type="term" value="P:protein urmylation"/>
    <property type="evidence" value="ECO:0007669"/>
    <property type="project" value="TreeGrafter"/>
</dbReference>
<evidence type="ECO:0000256" key="5">
    <source>
        <dbReference type="ARBA" id="ARBA00022695"/>
    </source>
</evidence>
<dbReference type="STRING" id="1314781.A0A165Q0W3"/>
<keyword evidence="8" id="KW-0833">Ubl conjugation pathway</keyword>
<dbReference type="FunCoup" id="A0A165Q0W3">
    <property type="interactions" value="494"/>
</dbReference>
<feature type="binding site" evidence="12">
    <location>
        <begin position="132"/>
        <end position="133"/>
    </location>
    <ligand>
        <name>ATP</name>
        <dbReference type="ChEBI" id="CHEBI:30616"/>
    </ligand>
</feature>
<evidence type="ECO:0000256" key="11">
    <source>
        <dbReference type="ARBA" id="ARBA00023268"/>
    </source>
</evidence>
<dbReference type="SUPFAM" id="SSF69572">
    <property type="entry name" value="Activating enzymes of the ubiquitin-like proteins"/>
    <property type="match status" value="1"/>
</dbReference>
<dbReference type="Pfam" id="PF00581">
    <property type="entry name" value="Rhodanese"/>
    <property type="match status" value="1"/>
</dbReference>
<keyword evidence="15" id="KW-1185">Reference proteome</keyword>
<proteinExistence type="inferred from homology"/>
<comment type="similarity">
    <text evidence="12">In the N-terminal section; belongs to the HesA/MoeB/ThiF family. UBA4 subfamily.</text>
</comment>
<feature type="binding site" evidence="12">
    <location>
        <position position="41"/>
    </location>
    <ligand>
        <name>ATP</name>
        <dbReference type="ChEBI" id="CHEBI:30616"/>
    </ligand>
</feature>
<dbReference type="OrthoDB" id="10261062at2759"/>
<dbReference type="FunFam" id="3.40.50.720:FF:000033">
    <property type="entry name" value="Adenylyltransferase and sulfurtransferase MOCS3"/>
    <property type="match status" value="1"/>
</dbReference>
<evidence type="ECO:0000256" key="1">
    <source>
        <dbReference type="ARBA" id="ARBA00004514"/>
    </source>
</evidence>
<evidence type="ECO:0000256" key="4">
    <source>
        <dbReference type="ARBA" id="ARBA00022694"/>
    </source>
</evidence>
<feature type="domain" description="Rhodanese" evidence="13">
    <location>
        <begin position="304"/>
        <end position="396"/>
    </location>
</feature>
<evidence type="ECO:0000256" key="3">
    <source>
        <dbReference type="ARBA" id="ARBA00022679"/>
    </source>
</evidence>
<dbReference type="UniPathway" id="UPA00988"/>
<dbReference type="HAMAP" id="MF_03049">
    <property type="entry name" value="MOCS3_Uba4"/>
    <property type="match status" value="1"/>
</dbReference>
<comment type="cofactor">
    <cofactor evidence="12">
        <name>Zn(2+)</name>
        <dbReference type="ChEBI" id="CHEBI:29105"/>
    </cofactor>
    <text evidence="12">Binds 1 zinc ion per subunit.</text>
</comment>
<dbReference type="GO" id="GO:0042292">
    <property type="term" value="F:URM1 activating enzyme activity"/>
    <property type="evidence" value="ECO:0007669"/>
    <property type="project" value="TreeGrafter"/>
</dbReference>
<protein>
    <recommendedName>
        <fullName evidence="13">Rhodanese domain-containing protein</fullName>
    </recommendedName>
</protein>
<accession>A0A165Q0W3</accession>
<feature type="binding site" evidence="12">
    <location>
        <position position="252"/>
    </location>
    <ligand>
        <name>Zn(2+)</name>
        <dbReference type="ChEBI" id="CHEBI:29105"/>
    </ligand>
</feature>
<dbReference type="CDD" id="cd00757">
    <property type="entry name" value="ThiF_MoeB_HesA_family"/>
    <property type="match status" value="1"/>
</dbReference>
<dbReference type="PANTHER" id="PTHR10953:SF102">
    <property type="entry name" value="ADENYLYLTRANSFERASE AND SULFURTRANSFERASE MOCS3"/>
    <property type="match status" value="1"/>
</dbReference>
<evidence type="ECO:0000259" key="13">
    <source>
        <dbReference type="PROSITE" id="PS50206"/>
    </source>
</evidence>
<dbReference type="GO" id="GO:0004792">
    <property type="term" value="F:thiosulfate-cyanide sulfurtransferase activity"/>
    <property type="evidence" value="ECO:0007669"/>
    <property type="project" value="TreeGrafter"/>
</dbReference>
<dbReference type="Proteomes" id="UP000077266">
    <property type="component" value="Unassembled WGS sequence"/>
</dbReference>
<feature type="binding site" evidence="12">
    <location>
        <position position="174"/>
    </location>
    <ligand>
        <name>Zn(2+)</name>
        <dbReference type="ChEBI" id="CHEBI:29105"/>
    </ligand>
</feature>
<feature type="active site" description="Cysteine persulfide intermediate; for sulfurtransferase activity" evidence="12">
    <location>
        <position position="354"/>
    </location>
</feature>
<evidence type="ECO:0000256" key="10">
    <source>
        <dbReference type="ARBA" id="ARBA00022840"/>
    </source>
</evidence>
<dbReference type="InterPro" id="IPR000594">
    <property type="entry name" value="ThiF_NAD_FAD-bd"/>
</dbReference>
<keyword evidence="6 12" id="KW-0479">Metal-binding</keyword>
<evidence type="ECO:0000256" key="7">
    <source>
        <dbReference type="ARBA" id="ARBA00022741"/>
    </source>
</evidence>
<dbReference type="InterPro" id="IPR035985">
    <property type="entry name" value="Ubiquitin-activating_enz"/>
</dbReference>
<dbReference type="GO" id="GO:0002143">
    <property type="term" value="P:tRNA wobble position uridine thiolation"/>
    <property type="evidence" value="ECO:0007669"/>
    <property type="project" value="InterPro"/>
</dbReference>
<dbReference type="InterPro" id="IPR001763">
    <property type="entry name" value="Rhodanese-like_dom"/>
</dbReference>
<dbReference type="InterPro" id="IPR028885">
    <property type="entry name" value="MOCS3/Uba4"/>
</dbReference>
<keyword evidence="3 12" id="KW-0808">Transferase</keyword>
<evidence type="ECO:0000256" key="8">
    <source>
        <dbReference type="ARBA" id="ARBA00022786"/>
    </source>
</evidence>
<keyword evidence="7 12" id="KW-0547">Nucleotide-binding</keyword>
<sequence length="398" mass="41942">MSDLTLGDYQRYGRQLILDGFGLPAQQKLKNASVVVVGAGGLGCPALQYLAAAGVGRLGIVDHDVVEVSNLQRQVLHNENTANMGMPKAESAALALRKINSTIQLDVHTAQLEPSNARLLLEGYDLILDCTDNAPTRYLLSDVAVALGVPLVSGAALGFDGQLCVYNLGVDGPCYRCLFPVPPTGGAVRSCSEAGVLGVVTGTIGTLQALEAIKILAGLHEGRPTLLLFSALSMPPFRSIKLRARSKTCAACGQDGERKGTIEETDYVQWCGGATPDFEATGLVAGDASKRVSAMALRDALKQDPTQARIIDVRPRVEYGICSLPGSTNVPLNELVSSPAQHLTGSASTLYVVCRLGNDSQIAADALRSVADQSVRILDVIGGLRSWSKAVDPTFPVY</sequence>
<dbReference type="GO" id="GO:0005829">
    <property type="term" value="C:cytosol"/>
    <property type="evidence" value="ECO:0007669"/>
    <property type="project" value="UniProtKB-SubCell"/>
</dbReference>
<dbReference type="InterPro" id="IPR045886">
    <property type="entry name" value="ThiF/MoeB/HesA"/>
</dbReference>
<feature type="binding site" evidence="12">
    <location>
        <position position="177"/>
    </location>
    <ligand>
        <name>Zn(2+)</name>
        <dbReference type="ChEBI" id="CHEBI:29105"/>
    </ligand>
</feature>
<evidence type="ECO:0000256" key="9">
    <source>
        <dbReference type="ARBA" id="ARBA00022833"/>
    </source>
</evidence>